<organism evidence="1 2">
    <name type="scientific">Bathymodiolus azoricus thioautotrophic gill symbiont</name>
    <dbReference type="NCBI Taxonomy" id="235205"/>
    <lineage>
        <taxon>Bacteria</taxon>
        <taxon>Pseudomonadati</taxon>
        <taxon>Pseudomonadota</taxon>
        <taxon>Gammaproteobacteria</taxon>
        <taxon>sulfur-oxidizing symbionts</taxon>
    </lineage>
</organism>
<sequence length="47" mass="5418">MLTRLSHWTIRCSNNDNSTVHLRSTCNHIFNIISMARAINMSVMTIL</sequence>
<evidence type="ECO:0000313" key="1">
    <source>
        <dbReference type="EMBL" id="SEH79175.1"/>
    </source>
</evidence>
<dbReference type="AlphaFoldDB" id="A0A1H6L4U4"/>
<dbReference type="Proteomes" id="UP000198559">
    <property type="component" value="Unassembled WGS sequence"/>
</dbReference>
<dbReference type="AntiFam" id="ANF00225">
    <property type="entry name" value="Shadow ORF (opposite tuf)"/>
</dbReference>
<protein>
    <submittedName>
        <fullName evidence="1">Uncharacterized protein</fullName>
    </submittedName>
</protein>
<accession>A0A1H6L4U4</accession>
<dbReference type="EMBL" id="CVUD02000141">
    <property type="protein sequence ID" value="SEH79175.1"/>
    <property type="molecule type" value="Genomic_DNA"/>
</dbReference>
<gene>
    <name evidence="1" type="ORF">BAZSYMB_GCONTIG00701_0</name>
</gene>
<proteinExistence type="predicted"/>
<name>A0A1H6L4U4_9GAMM</name>
<evidence type="ECO:0000313" key="2">
    <source>
        <dbReference type="Proteomes" id="UP000198559"/>
    </source>
</evidence>
<reference evidence="2" key="1">
    <citation type="submission" date="2016-06" db="EMBL/GenBank/DDBJ databases">
        <authorList>
            <person name="Petersen J."/>
            <person name="Sayavedra L."/>
        </authorList>
    </citation>
    <scope>NUCLEOTIDE SEQUENCE [LARGE SCALE GENOMIC DNA]</scope>
    <source>
        <strain evidence="2">BazSymB</strain>
    </source>
</reference>